<feature type="domain" description="NfeD-like C-terminal" evidence="6">
    <location>
        <begin position="83"/>
        <end position="141"/>
    </location>
</feature>
<evidence type="ECO:0000313" key="8">
    <source>
        <dbReference type="Proteomes" id="UP000062973"/>
    </source>
</evidence>
<dbReference type="SUPFAM" id="SSF141322">
    <property type="entry name" value="NfeD domain-like"/>
    <property type="match status" value="1"/>
</dbReference>
<dbReference type="GO" id="GO:0008233">
    <property type="term" value="F:peptidase activity"/>
    <property type="evidence" value="ECO:0007669"/>
    <property type="project" value="UniProtKB-KW"/>
</dbReference>
<evidence type="ECO:0000256" key="2">
    <source>
        <dbReference type="ARBA" id="ARBA00022692"/>
    </source>
</evidence>
<dbReference type="EMBL" id="CP009110">
    <property type="protein sequence ID" value="AIJ23545.1"/>
    <property type="molecule type" value="Genomic_DNA"/>
</dbReference>
<dbReference type="KEGG" id="amq:AMETH_3453"/>
<sequence>MTPALVWLIVAIVLMAAEVLSGDFFLLMLGLGALFGAGAALITGNIVVDAVVFAIASGALIFLARPALKRRFLTGTGHRTNTEALIGARAVVVSVVDGHSGRVKLAGDVWSARSIADGQRIEPGTTVTVVEIAGATAVVAPEP</sequence>
<dbReference type="HOGENOM" id="CLU_116732_2_0_11"/>
<dbReference type="PATRIC" id="fig|1068978.7.peg.3687"/>
<dbReference type="PANTHER" id="PTHR33507:SF3">
    <property type="entry name" value="INNER MEMBRANE PROTEIN YBBJ"/>
    <property type="match status" value="1"/>
</dbReference>
<dbReference type="GeneID" id="301848639"/>
<proteinExistence type="predicted"/>
<dbReference type="AlphaFoldDB" id="A0A076MXY3"/>
<keyword evidence="7" id="KW-0378">Hydrolase</keyword>
<evidence type="ECO:0000256" key="1">
    <source>
        <dbReference type="ARBA" id="ARBA00004141"/>
    </source>
</evidence>
<dbReference type="Gene3D" id="2.40.50.140">
    <property type="entry name" value="Nucleic acid-binding proteins"/>
    <property type="match status" value="1"/>
</dbReference>
<evidence type="ECO:0000256" key="4">
    <source>
        <dbReference type="ARBA" id="ARBA00023136"/>
    </source>
</evidence>
<name>A0A076MXY3_AMYME</name>
<dbReference type="GO" id="GO:0005886">
    <property type="term" value="C:plasma membrane"/>
    <property type="evidence" value="ECO:0007669"/>
    <property type="project" value="TreeGrafter"/>
</dbReference>
<evidence type="ECO:0000259" key="6">
    <source>
        <dbReference type="Pfam" id="PF01957"/>
    </source>
</evidence>
<keyword evidence="8" id="KW-1185">Reference proteome</keyword>
<dbReference type="Proteomes" id="UP000062973">
    <property type="component" value="Chromosome"/>
</dbReference>
<dbReference type="eggNOG" id="COG1585">
    <property type="taxonomic scope" value="Bacteria"/>
</dbReference>
<gene>
    <name evidence="7" type="ORF">AMETH_3453</name>
</gene>
<dbReference type="Pfam" id="PF01957">
    <property type="entry name" value="NfeD"/>
    <property type="match status" value="1"/>
</dbReference>
<feature type="transmembrane region" description="Helical" evidence="5">
    <location>
        <begin position="31"/>
        <end position="64"/>
    </location>
</feature>
<keyword evidence="2 5" id="KW-0812">Transmembrane</keyword>
<dbReference type="InterPro" id="IPR012340">
    <property type="entry name" value="NA-bd_OB-fold"/>
</dbReference>
<dbReference type="STRING" id="1068978.AMETH_3453"/>
<dbReference type="InterPro" id="IPR002810">
    <property type="entry name" value="NfeD-like_C"/>
</dbReference>
<dbReference type="OrthoDB" id="9792945at2"/>
<accession>A0A076MXY3</accession>
<dbReference type="InterPro" id="IPR052165">
    <property type="entry name" value="Membrane_assoc_protease"/>
</dbReference>
<organism evidence="7 8">
    <name type="scientific">Amycolatopsis methanolica 239</name>
    <dbReference type="NCBI Taxonomy" id="1068978"/>
    <lineage>
        <taxon>Bacteria</taxon>
        <taxon>Bacillati</taxon>
        <taxon>Actinomycetota</taxon>
        <taxon>Actinomycetes</taxon>
        <taxon>Pseudonocardiales</taxon>
        <taxon>Pseudonocardiaceae</taxon>
        <taxon>Amycolatopsis</taxon>
        <taxon>Amycolatopsis methanolica group</taxon>
    </lineage>
</organism>
<protein>
    <submittedName>
        <fullName evidence="7">Membrane protein implicated in regulation of membrane protease activity</fullName>
    </submittedName>
</protein>
<evidence type="ECO:0000256" key="5">
    <source>
        <dbReference type="SAM" id="Phobius"/>
    </source>
</evidence>
<dbReference type="GO" id="GO:0006508">
    <property type="term" value="P:proteolysis"/>
    <property type="evidence" value="ECO:0007669"/>
    <property type="project" value="UniProtKB-KW"/>
</dbReference>
<reference evidence="7 8" key="1">
    <citation type="submission" date="2014-07" db="EMBL/GenBank/DDBJ databases">
        <title>Whole Genome Sequence of the Amycolatopsis methanolica 239.</title>
        <authorList>
            <person name="Tang B."/>
        </authorList>
    </citation>
    <scope>NUCLEOTIDE SEQUENCE [LARGE SCALE GENOMIC DNA]</scope>
    <source>
        <strain evidence="7 8">239</strain>
    </source>
</reference>
<dbReference type="RefSeq" id="WP_017982381.1">
    <property type="nucleotide sequence ID" value="NZ_AQUL01000001.1"/>
</dbReference>
<evidence type="ECO:0000313" key="7">
    <source>
        <dbReference type="EMBL" id="AIJ23545.1"/>
    </source>
</evidence>
<keyword evidence="7" id="KW-0645">Protease</keyword>
<keyword evidence="3 5" id="KW-1133">Transmembrane helix</keyword>
<dbReference type="PANTHER" id="PTHR33507">
    <property type="entry name" value="INNER MEMBRANE PROTEIN YBBJ"/>
    <property type="match status" value="1"/>
</dbReference>
<keyword evidence="4 5" id="KW-0472">Membrane</keyword>
<comment type="subcellular location">
    <subcellularLocation>
        <location evidence="1">Membrane</location>
        <topology evidence="1">Multi-pass membrane protein</topology>
    </subcellularLocation>
</comment>
<evidence type="ECO:0000256" key="3">
    <source>
        <dbReference type="ARBA" id="ARBA00022989"/>
    </source>
</evidence>